<evidence type="ECO:0000313" key="1">
    <source>
        <dbReference type="EMBL" id="GGX45909.1"/>
    </source>
</evidence>
<reference evidence="1" key="2">
    <citation type="submission" date="2020-09" db="EMBL/GenBank/DDBJ databases">
        <authorList>
            <person name="Sun Q."/>
            <person name="Kim S."/>
        </authorList>
    </citation>
    <scope>NUCLEOTIDE SEQUENCE</scope>
    <source>
        <strain evidence="1">KCTC 22169</strain>
    </source>
</reference>
<dbReference type="RefSeq" id="WP_189607498.1">
    <property type="nucleotide sequence ID" value="NZ_BMXR01000002.1"/>
</dbReference>
<dbReference type="Proteomes" id="UP000626148">
    <property type="component" value="Unassembled WGS sequence"/>
</dbReference>
<keyword evidence="2" id="KW-1185">Reference proteome</keyword>
<accession>A0A918N7Y4</accession>
<proteinExistence type="predicted"/>
<name>A0A918N7Y4_9GAMM</name>
<dbReference type="EMBL" id="BMXR01000002">
    <property type="protein sequence ID" value="GGX45909.1"/>
    <property type="molecule type" value="Genomic_DNA"/>
</dbReference>
<dbReference type="AlphaFoldDB" id="A0A918N7Y4"/>
<protein>
    <submittedName>
        <fullName evidence="1">Uncharacterized protein</fullName>
    </submittedName>
</protein>
<evidence type="ECO:0000313" key="2">
    <source>
        <dbReference type="Proteomes" id="UP000626148"/>
    </source>
</evidence>
<comment type="caution">
    <text evidence="1">The sequence shown here is derived from an EMBL/GenBank/DDBJ whole genome shotgun (WGS) entry which is preliminary data.</text>
</comment>
<gene>
    <name evidence="1" type="ORF">GCM10007392_11180</name>
</gene>
<reference evidence="1" key="1">
    <citation type="journal article" date="2014" name="Int. J. Syst. Evol. Microbiol.">
        <title>Complete genome sequence of Corynebacterium casei LMG S-19264T (=DSM 44701T), isolated from a smear-ripened cheese.</title>
        <authorList>
            <consortium name="US DOE Joint Genome Institute (JGI-PGF)"/>
            <person name="Walter F."/>
            <person name="Albersmeier A."/>
            <person name="Kalinowski J."/>
            <person name="Ruckert C."/>
        </authorList>
    </citation>
    <scope>NUCLEOTIDE SEQUENCE</scope>
    <source>
        <strain evidence="1">KCTC 22169</strain>
    </source>
</reference>
<sequence length="58" mass="6576">MSDAANRLEEQLKQIKKGLFMMSPDRVRAMSTHETDDLIEELRGVTEDALKNVESLKG</sequence>
<organism evidence="1 2">
    <name type="scientific">Saccharospirillum salsuginis</name>
    <dbReference type="NCBI Taxonomy" id="418750"/>
    <lineage>
        <taxon>Bacteria</taxon>
        <taxon>Pseudomonadati</taxon>
        <taxon>Pseudomonadota</taxon>
        <taxon>Gammaproteobacteria</taxon>
        <taxon>Oceanospirillales</taxon>
        <taxon>Saccharospirillaceae</taxon>
        <taxon>Saccharospirillum</taxon>
    </lineage>
</organism>